<dbReference type="STRING" id="441112.SAMN04488094_101656"/>
<dbReference type="AlphaFoldDB" id="A0A1I1EAW0"/>
<keyword evidence="2" id="KW-1185">Reference proteome</keyword>
<dbReference type="RefSeq" id="WP_093359207.1">
    <property type="nucleotide sequence ID" value="NZ_FOLG01000001.1"/>
</dbReference>
<evidence type="ECO:0000313" key="2">
    <source>
        <dbReference type="Proteomes" id="UP000198728"/>
    </source>
</evidence>
<accession>A0A1I1EAW0</accession>
<gene>
    <name evidence="1" type="ORF">SAMN04488094_101656</name>
</gene>
<name>A0A1I1EAW0_9RHOB</name>
<evidence type="ECO:0000313" key="1">
    <source>
        <dbReference type="EMBL" id="SFB82498.1"/>
    </source>
</evidence>
<protein>
    <submittedName>
        <fullName evidence="1">Uncharacterized protein</fullName>
    </submittedName>
</protein>
<organism evidence="1 2">
    <name type="scientific">Tropicimonas isoalkanivorans</name>
    <dbReference type="NCBI Taxonomy" id="441112"/>
    <lineage>
        <taxon>Bacteria</taxon>
        <taxon>Pseudomonadati</taxon>
        <taxon>Pseudomonadota</taxon>
        <taxon>Alphaproteobacteria</taxon>
        <taxon>Rhodobacterales</taxon>
        <taxon>Roseobacteraceae</taxon>
        <taxon>Tropicimonas</taxon>
    </lineage>
</organism>
<proteinExistence type="predicted"/>
<sequence>MTSDLTRDPNPRIYNVAMCLPPAKLKGDAVLLATFSVGMWPVHVDDLQLVRYKGEVRLWWNHKGMRILSDAKPIIIEAAKEKVREALADLEDLDE</sequence>
<dbReference type="Proteomes" id="UP000198728">
    <property type="component" value="Unassembled WGS sequence"/>
</dbReference>
<dbReference type="EMBL" id="FOLG01000001">
    <property type="protein sequence ID" value="SFB82498.1"/>
    <property type="molecule type" value="Genomic_DNA"/>
</dbReference>
<reference evidence="1 2" key="1">
    <citation type="submission" date="2016-10" db="EMBL/GenBank/DDBJ databases">
        <authorList>
            <person name="de Groot N.N."/>
        </authorList>
    </citation>
    <scope>NUCLEOTIDE SEQUENCE [LARGE SCALE GENOMIC DNA]</scope>
    <source>
        <strain evidence="1 2">DSM 19548</strain>
    </source>
</reference>